<name>M2Q4J6_CERS8</name>
<protein>
    <submittedName>
        <fullName evidence="1">Uncharacterized protein</fullName>
    </submittedName>
</protein>
<dbReference type="Proteomes" id="UP000016930">
    <property type="component" value="Unassembled WGS sequence"/>
</dbReference>
<dbReference type="STRING" id="914234.M2Q4J6"/>
<accession>M2Q4J6</accession>
<evidence type="ECO:0000313" key="2">
    <source>
        <dbReference type="Proteomes" id="UP000016930"/>
    </source>
</evidence>
<dbReference type="OrthoDB" id="30840at2759"/>
<dbReference type="AlphaFoldDB" id="M2Q4J6"/>
<dbReference type="Gene3D" id="3.40.630.30">
    <property type="match status" value="1"/>
</dbReference>
<gene>
    <name evidence="1" type="ORF">CERSUDRAFT_119589</name>
</gene>
<keyword evidence="2" id="KW-1185">Reference proteome</keyword>
<dbReference type="InterPro" id="IPR016181">
    <property type="entry name" value="Acyl_CoA_acyltransferase"/>
</dbReference>
<dbReference type="EMBL" id="KB445816">
    <property type="protein sequence ID" value="EMD31728.1"/>
    <property type="molecule type" value="Genomic_DNA"/>
</dbReference>
<dbReference type="SUPFAM" id="SSF55729">
    <property type="entry name" value="Acyl-CoA N-acyltransferases (Nat)"/>
    <property type="match status" value="1"/>
</dbReference>
<reference evidence="1 2" key="1">
    <citation type="journal article" date="2012" name="Proc. Natl. Acad. Sci. U.S.A.">
        <title>Comparative genomics of Ceriporiopsis subvermispora and Phanerochaete chrysosporium provide insight into selective ligninolysis.</title>
        <authorList>
            <person name="Fernandez-Fueyo E."/>
            <person name="Ruiz-Duenas F.J."/>
            <person name="Ferreira P."/>
            <person name="Floudas D."/>
            <person name="Hibbett D.S."/>
            <person name="Canessa P."/>
            <person name="Larrondo L.F."/>
            <person name="James T.Y."/>
            <person name="Seelenfreund D."/>
            <person name="Lobos S."/>
            <person name="Polanco R."/>
            <person name="Tello M."/>
            <person name="Honda Y."/>
            <person name="Watanabe T."/>
            <person name="Watanabe T."/>
            <person name="Ryu J.S."/>
            <person name="Kubicek C.P."/>
            <person name="Schmoll M."/>
            <person name="Gaskell J."/>
            <person name="Hammel K.E."/>
            <person name="St John F.J."/>
            <person name="Vanden Wymelenberg A."/>
            <person name="Sabat G."/>
            <person name="Splinter BonDurant S."/>
            <person name="Syed K."/>
            <person name="Yadav J.S."/>
            <person name="Doddapaneni H."/>
            <person name="Subramanian V."/>
            <person name="Lavin J.L."/>
            <person name="Oguiza J.A."/>
            <person name="Perez G."/>
            <person name="Pisabarro A.G."/>
            <person name="Ramirez L."/>
            <person name="Santoyo F."/>
            <person name="Master E."/>
            <person name="Coutinho P.M."/>
            <person name="Henrissat B."/>
            <person name="Lombard V."/>
            <person name="Magnuson J.K."/>
            <person name="Kuees U."/>
            <person name="Hori C."/>
            <person name="Igarashi K."/>
            <person name="Samejima M."/>
            <person name="Held B.W."/>
            <person name="Barry K.W."/>
            <person name="LaButti K.M."/>
            <person name="Lapidus A."/>
            <person name="Lindquist E.A."/>
            <person name="Lucas S.M."/>
            <person name="Riley R."/>
            <person name="Salamov A.A."/>
            <person name="Hoffmeister D."/>
            <person name="Schwenk D."/>
            <person name="Hadar Y."/>
            <person name="Yarden O."/>
            <person name="de Vries R.P."/>
            <person name="Wiebenga A."/>
            <person name="Stenlid J."/>
            <person name="Eastwood D."/>
            <person name="Grigoriev I.V."/>
            <person name="Berka R.M."/>
            <person name="Blanchette R.A."/>
            <person name="Kersten P."/>
            <person name="Martinez A.T."/>
            <person name="Vicuna R."/>
            <person name="Cullen D."/>
        </authorList>
    </citation>
    <scope>NUCLEOTIDE SEQUENCE [LARGE SCALE GENOMIC DNA]</scope>
    <source>
        <strain evidence="1 2">B</strain>
    </source>
</reference>
<organism evidence="1 2">
    <name type="scientific">Ceriporiopsis subvermispora (strain B)</name>
    <name type="common">White-rot fungus</name>
    <name type="synonym">Gelatoporia subvermispora</name>
    <dbReference type="NCBI Taxonomy" id="914234"/>
    <lineage>
        <taxon>Eukaryota</taxon>
        <taxon>Fungi</taxon>
        <taxon>Dikarya</taxon>
        <taxon>Basidiomycota</taxon>
        <taxon>Agaricomycotina</taxon>
        <taxon>Agaricomycetes</taxon>
        <taxon>Polyporales</taxon>
        <taxon>Gelatoporiaceae</taxon>
        <taxon>Gelatoporia</taxon>
    </lineage>
</organism>
<sequence length="118" mass="12773">MAAHEGAGYERIFLIAYKKLRRLYEKAGFERVGLSPLAHVSRPWTQMRRTLASQSLAPPPPAAAPADLWGGSATVVAAAEAKGTAATVFRQRCPGSKRGLGWRSDKYDLLYSEKVAAA</sequence>
<proteinExistence type="predicted"/>
<dbReference type="HOGENOM" id="CLU_2072858_0_0_1"/>
<evidence type="ECO:0000313" key="1">
    <source>
        <dbReference type="EMBL" id="EMD31728.1"/>
    </source>
</evidence>